<dbReference type="PROSITE" id="PS50111">
    <property type="entry name" value="CHEMOTAXIS_TRANSDUC_2"/>
    <property type="match status" value="1"/>
</dbReference>
<feature type="transmembrane region" description="Helical" evidence="4">
    <location>
        <begin position="49"/>
        <end position="69"/>
    </location>
</feature>
<keyword evidence="1 2" id="KW-0807">Transducer</keyword>
<dbReference type="PANTHER" id="PTHR32089">
    <property type="entry name" value="METHYL-ACCEPTING CHEMOTAXIS PROTEIN MCPB"/>
    <property type="match status" value="1"/>
</dbReference>
<evidence type="ECO:0000313" key="6">
    <source>
        <dbReference type="EMBL" id="KYH28208.1"/>
    </source>
</evidence>
<dbReference type="EMBL" id="LTBB01000012">
    <property type="protein sequence ID" value="KYH28208.1"/>
    <property type="molecule type" value="Genomic_DNA"/>
</dbReference>
<dbReference type="AlphaFoldDB" id="A0A151AKR1"/>
<feature type="transmembrane region" description="Helical" evidence="4">
    <location>
        <begin position="135"/>
        <end position="152"/>
    </location>
</feature>
<feature type="transmembrane region" description="Helical" evidence="4">
    <location>
        <begin position="164"/>
        <end position="183"/>
    </location>
</feature>
<accession>A0A151AKR1</accession>
<feature type="coiled-coil region" evidence="3">
    <location>
        <begin position="384"/>
        <end position="411"/>
    </location>
</feature>
<dbReference type="GO" id="GO:0007165">
    <property type="term" value="P:signal transduction"/>
    <property type="evidence" value="ECO:0007669"/>
    <property type="project" value="UniProtKB-KW"/>
</dbReference>
<reference evidence="6 7" key="1">
    <citation type="submission" date="2016-02" db="EMBL/GenBank/DDBJ databases">
        <title>Genome sequence of Clostridium colicanis DSM 13634.</title>
        <authorList>
            <person name="Poehlein A."/>
            <person name="Daniel R."/>
        </authorList>
    </citation>
    <scope>NUCLEOTIDE SEQUENCE [LARGE SCALE GENOMIC DNA]</scope>
    <source>
        <strain evidence="6 7">DSM 13634</strain>
    </source>
</reference>
<feature type="transmembrane region" description="Helical" evidence="4">
    <location>
        <begin position="21"/>
        <end position="43"/>
    </location>
</feature>
<keyword evidence="4" id="KW-1133">Transmembrane helix</keyword>
<keyword evidence="3" id="KW-0175">Coiled coil</keyword>
<dbReference type="InterPro" id="IPR004089">
    <property type="entry name" value="MCPsignal_dom"/>
</dbReference>
<keyword evidence="7" id="KW-1185">Reference proteome</keyword>
<comment type="caution">
    <text evidence="6">The sequence shown here is derived from an EMBL/GenBank/DDBJ whole genome shotgun (WGS) entry which is preliminary data.</text>
</comment>
<dbReference type="Gene3D" id="1.10.287.950">
    <property type="entry name" value="Methyl-accepting chemotaxis protein"/>
    <property type="match status" value="1"/>
</dbReference>
<proteinExistence type="predicted"/>
<dbReference type="PANTHER" id="PTHR32089:SF112">
    <property type="entry name" value="LYSOZYME-LIKE PROTEIN-RELATED"/>
    <property type="match status" value="1"/>
</dbReference>
<dbReference type="SUPFAM" id="SSF58104">
    <property type="entry name" value="Methyl-accepting chemotaxis protein (MCP) signaling domain"/>
    <property type="match status" value="1"/>
</dbReference>
<evidence type="ECO:0000256" key="1">
    <source>
        <dbReference type="ARBA" id="ARBA00023224"/>
    </source>
</evidence>
<evidence type="ECO:0000259" key="5">
    <source>
        <dbReference type="PROSITE" id="PS50111"/>
    </source>
</evidence>
<dbReference type="PATRIC" id="fig|1121305.3.peg.2162"/>
<dbReference type="RefSeq" id="WP_242862647.1">
    <property type="nucleotide sequence ID" value="NZ_LTBB01000012.1"/>
</dbReference>
<name>A0A151AKR1_9CLOT</name>
<evidence type="ECO:0000256" key="2">
    <source>
        <dbReference type="PROSITE-ProRule" id="PRU00284"/>
    </source>
</evidence>
<keyword evidence="4" id="KW-0472">Membrane</keyword>
<evidence type="ECO:0000256" key="3">
    <source>
        <dbReference type="SAM" id="Coils"/>
    </source>
</evidence>
<feature type="domain" description="Methyl-accepting transducer" evidence="5">
    <location>
        <begin position="229"/>
        <end position="500"/>
    </location>
</feature>
<keyword evidence="4" id="KW-0812">Transmembrane</keyword>
<organism evidence="6 7">
    <name type="scientific">Clostridium colicanis DSM 13634</name>
    <dbReference type="NCBI Taxonomy" id="1121305"/>
    <lineage>
        <taxon>Bacteria</taxon>
        <taxon>Bacillati</taxon>
        <taxon>Bacillota</taxon>
        <taxon>Clostridia</taxon>
        <taxon>Eubacteriales</taxon>
        <taxon>Clostridiaceae</taxon>
        <taxon>Clostridium</taxon>
    </lineage>
</organism>
<evidence type="ECO:0000256" key="4">
    <source>
        <dbReference type="SAM" id="Phobius"/>
    </source>
</evidence>
<dbReference type="SMART" id="SM00283">
    <property type="entry name" value="MA"/>
    <property type="match status" value="1"/>
</dbReference>
<feature type="transmembrane region" description="Helical" evidence="4">
    <location>
        <begin position="90"/>
        <end position="106"/>
    </location>
</feature>
<gene>
    <name evidence="6" type="primary">yoaH_3</name>
    <name evidence="6" type="ORF">CLCOL_21610</name>
</gene>
<evidence type="ECO:0000313" key="7">
    <source>
        <dbReference type="Proteomes" id="UP000075374"/>
    </source>
</evidence>
<dbReference type="Proteomes" id="UP000075374">
    <property type="component" value="Unassembled WGS sequence"/>
</dbReference>
<sequence>MEDNNLSIIDNYQKRTLKFVLIIYKISVLVAAVTFTLMKFFGLYDEVKWSYVGTFIGLAIVEELIFEFIHKSTVKSYDNWTKQLNKLKRIILIISYINYLYITLMIPSRELWVSVFYFIILGALFLDVKMNILSIVISIFCQLIIFNFNSSIWPDKEVIVRELIIRGIVITLVFTGIFVFTFFSSRLLKEVGVNERVLKEKNDKISNLFNQIAEFANRLLNSSNSLSAMIEEQTGSIEEIASNSQEISAEAAEMLDKLYKSKESLQKLLNINKTVSSKMKDTKDVSINLVNLSNNNEESLRNVLDIMESIIKSIEITYNATKVLEEKSVQMDEILSVISGISEETNLLALNASIEAARAGEAGKGFAVVASEVSRLADSSKDSLNDISAIVNEFKKEINQVQKLMENNNDKISVGNRFLNETVSNVIKMIEDLKLSGKNIDEVNELMNSLLKETENIVNFNSDVVEKTQNTINMFNMVTDSVSEHAATSEEIATSAQELKNTSIEMSKLID</sequence>
<dbReference type="Pfam" id="PF00015">
    <property type="entry name" value="MCPsignal"/>
    <property type="match status" value="1"/>
</dbReference>
<dbReference type="STRING" id="1121305.CLCOL_21610"/>
<protein>
    <submittedName>
        <fullName evidence="6">Putative methyl-accepting chemotaxis protein YoaH</fullName>
    </submittedName>
</protein>
<dbReference type="GO" id="GO:0016020">
    <property type="term" value="C:membrane"/>
    <property type="evidence" value="ECO:0007669"/>
    <property type="project" value="InterPro"/>
</dbReference>